<dbReference type="PROSITE" id="PS50206">
    <property type="entry name" value="RHODANESE_3"/>
    <property type="match status" value="1"/>
</dbReference>
<dbReference type="InterPro" id="IPR001763">
    <property type="entry name" value="Rhodanese-like_dom"/>
</dbReference>
<evidence type="ECO:0000313" key="3">
    <source>
        <dbReference type="Proteomes" id="UP000243507"/>
    </source>
</evidence>
<evidence type="ECO:0000259" key="1">
    <source>
        <dbReference type="PROSITE" id="PS50206"/>
    </source>
</evidence>
<sequence>MNPVLTHPAPAAEAIIPALETALHFHTDCSDVHAAFKAGGDPGFVLLHTMGTPETYARRHVPNALFLPHRFITAERMAEWPADTLFVVYCSGPHCNAAEQAALRLAELGRPVKLMLGGIMGWEFEGYAFETGAPEV</sequence>
<feature type="domain" description="Rhodanese" evidence="1">
    <location>
        <begin position="40"/>
        <end position="131"/>
    </location>
</feature>
<dbReference type="SUPFAM" id="SSF52821">
    <property type="entry name" value="Rhodanese/Cell cycle control phosphatase"/>
    <property type="match status" value="1"/>
</dbReference>
<reference evidence="2 3" key="1">
    <citation type="submission" date="2017-09" db="EMBL/GenBank/DDBJ databases">
        <title>A multilocus sequence analysis scheme for characterization of bacteria in the genus Thioclava.</title>
        <authorList>
            <person name="Liu Y."/>
            <person name="Shao Z."/>
        </authorList>
    </citation>
    <scope>NUCLEOTIDE SEQUENCE [LARGE SCALE GENOMIC DNA]</scope>
    <source>
        <strain evidence="2 3">CAU 1312</strain>
    </source>
</reference>
<accession>A0A2A4CLY3</accession>
<dbReference type="EMBL" id="NTJD01000012">
    <property type="protein sequence ID" value="PCD75615.1"/>
    <property type="molecule type" value="Genomic_DNA"/>
</dbReference>
<dbReference type="OrthoDB" id="9802991at2"/>
<dbReference type="Proteomes" id="UP000243507">
    <property type="component" value="Unassembled WGS sequence"/>
</dbReference>
<dbReference type="Gene3D" id="3.40.250.10">
    <property type="entry name" value="Rhodanese-like domain"/>
    <property type="match status" value="1"/>
</dbReference>
<keyword evidence="3" id="KW-1185">Reference proteome</keyword>
<proteinExistence type="predicted"/>
<organism evidence="2 3">
    <name type="scientific">Pseudothioclava arenosa</name>
    <dbReference type="NCBI Taxonomy" id="1795308"/>
    <lineage>
        <taxon>Bacteria</taxon>
        <taxon>Pseudomonadati</taxon>
        <taxon>Pseudomonadota</taxon>
        <taxon>Alphaproteobacteria</taxon>
        <taxon>Rhodobacterales</taxon>
        <taxon>Paracoccaceae</taxon>
        <taxon>Pseudothioclava</taxon>
    </lineage>
</organism>
<name>A0A2A4CLY3_9RHOB</name>
<protein>
    <submittedName>
        <fullName evidence="2">Rhodanese</fullName>
    </submittedName>
</protein>
<evidence type="ECO:0000313" key="2">
    <source>
        <dbReference type="EMBL" id="PCD75615.1"/>
    </source>
</evidence>
<comment type="caution">
    <text evidence="2">The sequence shown here is derived from an EMBL/GenBank/DDBJ whole genome shotgun (WGS) entry which is preliminary data.</text>
</comment>
<dbReference type="RefSeq" id="WP_096434454.1">
    <property type="nucleotide sequence ID" value="NZ_NTJD01000012.1"/>
</dbReference>
<gene>
    <name evidence="2" type="ORF">CLN94_13320</name>
</gene>
<dbReference type="AlphaFoldDB" id="A0A2A4CLY3"/>
<dbReference type="Pfam" id="PF00581">
    <property type="entry name" value="Rhodanese"/>
    <property type="match status" value="1"/>
</dbReference>
<dbReference type="InterPro" id="IPR036873">
    <property type="entry name" value="Rhodanese-like_dom_sf"/>
</dbReference>